<comment type="catalytic activity">
    <reaction evidence="9">
        <text>L-seryl-[protein] + ATP = O-phospho-L-seryl-[protein] + ADP + H(+)</text>
        <dbReference type="Rhea" id="RHEA:17989"/>
        <dbReference type="Rhea" id="RHEA-COMP:9863"/>
        <dbReference type="Rhea" id="RHEA-COMP:11604"/>
        <dbReference type="ChEBI" id="CHEBI:15378"/>
        <dbReference type="ChEBI" id="CHEBI:29999"/>
        <dbReference type="ChEBI" id="CHEBI:30616"/>
        <dbReference type="ChEBI" id="CHEBI:83421"/>
        <dbReference type="ChEBI" id="CHEBI:456216"/>
        <dbReference type="EC" id="2.7.11.1"/>
    </reaction>
</comment>
<dbReference type="EC" id="2.7.11.1" evidence="2"/>
<feature type="domain" description="Protein kinase" evidence="10">
    <location>
        <begin position="105"/>
        <end position="373"/>
    </location>
</feature>
<dbReference type="Gene3D" id="1.10.510.10">
    <property type="entry name" value="Transferase(Phosphotransferase) domain 1"/>
    <property type="match status" value="1"/>
</dbReference>
<evidence type="ECO:0000256" key="4">
    <source>
        <dbReference type="ARBA" id="ARBA00022679"/>
    </source>
</evidence>
<evidence type="ECO:0000313" key="11">
    <source>
        <dbReference type="EMBL" id="CAE2305662.1"/>
    </source>
</evidence>
<dbReference type="Pfam" id="PF00786">
    <property type="entry name" value="PBD"/>
    <property type="match status" value="1"/>
</dbReference>
<keyword evidence="5" id="KW-0547">Nucleotide-binding</keyword>
<comment type="similarity">
    <text evidence="1">Belongs to the protein kinase superfamily. STE Ser/Thr protein kinase family. STE20 subfamily.</text>
</comment>
<dbReference type="Gene3D" id="3.90.810.10">
    <property type="entry name" value="CRIB domain"/>
    <property type="match status" value="1"/>
</dbReference>
<evidence type="ECO:0000256" key="2">
    <source>
        <dbReference type="ARBA" id="ARBA00012513"/>
    </source>
</evidence>
<name>A0A6U6AFN9_GUITH</name>
<dbReference type="PROSITE" id="PS50011">
    <property type="entry name" value="PROTEIN_KINASE_DOM"/>
    <property type="match status" value="1"/>
</dbReference>
<organism evidence="11">
    <name type="scientific">Guillardia theta</name>
    <name type="common">Cryptophyte</name>
    <name type="synonym">Cryptomonas phi</name>
    <dbReference type="NCBI Taxonomy" id="55529"/>
    <lineage>
        <taxon>Eukaryota</taxon>
        <taxon>Cryptophyceae</taxon>
        <taxon>Pyrenomonadales</taxon>
        <taxon>Geminigeraceae</taxon>
        <taxon>Guillardia</taxon>
    </lineage>
</organism>
<dbReference type="EMBL" id="HBKN01023637">
    <property type="protein sequence ID" value="CAE2305806.1"/>
    <property type="molecule type" value="Transcribed_RNA"/>
</dbReference>
<dbReference type="InterPro" id="IPR000095">
    <property type="entry name" value="CRIB_dom"/>
</dbReference>
<proteinExistence type="inferred from homology"/>
<reference evidence="11" key="1">
    <citation type="submission" date="2021-01" db="EMBL/GenBank/DDBJ databases">
        <authorList>
            <person name="Corre E."/>
            <person name="Pelletier E."/>
            <person name="Niang G."/>
            <person name="Scheremetjew M."/>
            <person name="Finn R."/>
            <person name="Kale V."/>
            <person name="Holt S."/>
            <person name="Cochrane G."/>
            <person name="Meng A."/>
            <person name="Brown T."/>
            <person name="Cohen L."/>
        </authorList>
    </citation>
    <scope>NUCLEOTIDE SEQUENCE</scope>
    <source>
        <strain evidence="11">CCMP 2712</strain>
    </source>
</reference>
<gene>
    <name evidence="11" type="ORF">GTHE00462_LOCUS18452</name>
    <name evidence="12" type="ORF">GTHE00462_LOCUS18482</name>
    <name evidence="13" type="ORF">GTHE00462_LOCUS18532</name>
</gene>
<dbReference type="SMART" id="SM00285">
    <property type="entry name" value="PBD"/>
    <property type="match status" value="1"/>
</dbReference>
<evidence type="ECO:0000256" key="3">
    <source>
        <dbReference type="ARBA" id="ARBA00022527"/>
    </source>
</evidence>
<dbReference type="SUPFAM" id="SSF56112">
    <property type="entry name" value="Protein kinase-like (PK-like)"/>
    <property type="match status" value="1"/>
</dbReference>
<evidence type="ECO:0000256" key="1">
    <source>
        <dbReference type="ARBA" id="ARBA00008874"/>
    </source>
</evidence>
<dbReference type="InterPro" id="IPR051931">
    <property type="entry name" value="PAK3-like"/>
</dbReference>
<keyword evidence="3" id="KW-0723">Serine/threonine-protein kinase</keyword>
<dbReference type="GO" id="GO:0005524">
    <property type="term" value="F:ATP binding"/>
    <property type="evidence" value="ECO:0007669"/>
    <property type="project" value="UniProtKB-KW"/>
</dbReference>
<keyword evidence="7" id="KW-0067">ATP-binding</keyword>
<keyword evidence="6" id="KW-0418">Kinase</keyword>
<dbReference type="AlphaFoldDB" id="A0A6U6AFN9"/>
<dbReference type="GO" id="GO:0004674">
    <property type="term" value="F:protein serine/threonine kinase activity"/>
    <property type="evidence" value="ECO:0007669"/>
    <property type="project" value="UniProtKB-KW"/>
</dbReference>
<dbReference type="EMBL" id="HBKN01023571">
    <property type="protein sequence ID" value="CAE2305718.1"/>
    <property type="molecule type" value="Transcribed_RNA"/>
</dbReference>
<dbReference type="Pfam" id="PF00069">
    <property type="entry name" value="Pkinase"/>
    <property type="match status" value="1"/>
</dbReference>
<dbReference type="SMART" id="SM00220">
    <property type="entry name" value="S_TKc"/>
    <property type="match status" value="1"/>
</dbReference>
<sequence length="418" mass="47140">MTRSLSKKHDEQGISLPYNLQHITHVQVDPSDSTGFSGLPEEWRQILKSSGIGKEETMRNPQIVLDILEFRSAGCTRPAPPRAKDFKAASKDAVQFKLENPLNHIKSLKKAGEGSSGSVYIGDRLSDGRRIALKRLEIGKQTNIPALENEIAMMALSKHPNITECIQTFLWERELWIMMEAVEGGALCDLITNFCLEEDIVAYLCREVALALSFLHTRSRIHRDIKSDNILIGLDGSVKLADFGYCVQLTEEAGRRNSLVGTPYWMAPELIRTQYYNEKVDIWSLGIMAIEAVDRCSSPKSFPFSSLVRWFPREPPWFDEPIMRALFLITSSDPPSFRRKGMSTETSDWLSKCLLENPEQRWSADQLLQHKFLLKAGCFCSFRVCLNATGQAAKSSKTAALVSEMREKGAKHQSKSHN</sequence>
<dbReference type="PANTHER" id="PTHR45832">
    <property type="entry name" value="SERINE/THREONINE-PROTEIN KINASE SAMKA-RELATED-RELATED"/>
    <property type="match status" value="1"/>
</dbReference>
<dbReference type="InterPro" id="IPR000719">
    <property type="entry name" value="Prot_kinase_dom"/>
</dbReference>
<dbReference type="InterPro" id="IPR036936">
    <property type="entry name" value="CRIB_dom_sf"/>
</dbReference>
<dbReference type="CDD" id="cd01093">
    <property type="entry name" value="CRIB_PAK_like"/>
    <property type="match status" value="1"/>
</dbReference>
<evidence type="ECO:0000259" key="10">
    <source>
        <dbReference type="PROSITE" id="PS50011"/>
    </source>
</evidence>
<dbReference type="EMBL" id="HBKN01023537">
    <property type="protein sequence ID" value="CAE2305662.1"/>
    <property type="molecule type" value="Transcribed_RNA"/>
</dbReference>
<evidence type="ECO:0000313" key="13">
    <source>
        <dbReference type="EMBL" id="CAE2305806.1"/>
    </source>
</evidence>
<keyword evidence="4" id="KW-0808">Transferase</keyword>
<dbReference type="Gene3D" id="3.30.200.20">
    <property type="entry name" value="Phosphorylase Kinase, domain 1"/>
    <property type="match status" value="1"/>
</dbReference>
<protein>
    <recommendedName>
        <fullName evidence="2">non-specific serine/threonine protein kinase</fullName>
        <ecNumber evidence="2">2.7.11.1</ecNumber>
    </recommendedName>
</protein>
<evidence type="ECO:0000256" key="7">
    <source>
        <dbReference type="ARBA" id="ARBA00022840"/>
    </source>
</evidence>
<dbReference type="PANTHER" id="PTHR45832:SF22">
    <property type="entry name" value="SERINE_THREONINE-PROTEIN KINASE SAMKA-RELATED"/>
    <property type="match status" value="1"/>
</dbReference>
<accession>A0A6U6AFN9</accession>
<evidence type="ECO:0000256" key="9">
    <source>
        <dbReference type="ARBA" id="ARBA00048679"/>
    </source>
</evidence>
<evidence type="ECO:0000256" key="8">
    <source>
        <dbReference type="ARBA" id="ARBA00047899"/>
    </source>
</evidence>
<dbReference type="InterPro" id="IPR033923">
    <property type="entry name" value="PAK_BD"/>
</dbReference>
<comment type="catalytic activity">
    <reaction evidence="8">
        <text>L-threonyl-[protein] + ATP = O-phospho-L-threonyl-[protein] + ADP + H(+)</text>
        <dbReference type="Rhea" id="RHEA:46608"/>
        <dbReference type="Rhea" id="RHEA-COMP:11060"/>
        <dbReference type="Rhea" id="RHEA-COMP:11605"/>
        <dbReference type="ChEBI" id="CHEBI:15378"/>
        <dbReference type="ChEBI" id="CHEBI:30013"/>
        <dbReference type="ChEBI" id="CHEBI:30616"/>
        <dbReference type="ChEBI" id="CHEBI:61977"/>
        <dbReference type="ChEBI" id="CHEBI:456216"/>
        <dbReference type="EC" id="2.7.11.1"/>
    </reaction>
</comment>
<evidence type="ECO:0000256" key="6">
    <source>
        <dbReference type="ARBA" id="ARBA00022777"/>
    </source>
</evidence>
<dbReference type="InterPro" id="IPR011009">
    <property type="entry name" value="Kinase-like_dom_sf"/>
</dbReference>
<evidence type="ECO:0000256" key="5">
    <source>
        <dbReference type="ARBA" id="ARBA00022741"/>
    </source>
</evidence>
<evidence type="ECO:0000313" key="12">
    <source>
        <dbReference type="EMBL" id="CAE2305718.1"/>
    </source>
</evidence>